<dbReference type="PANTHER" id="PTHR48044">
    <property type="entry name" value="GLYCOSYLTRANSFERASE"/>
    <property type="match status" value="1"/>
</dbReference>
<dbReference type="STRING" id="906689.A0A2I0VNP7"/>
<name>A0A2I0VNP7_9ASPA</name>
<dbReference type="Proteomes" id="UP000233837">
    <property type="component" value="Unassembled WGS sequence"/>
</dbReference>
<dbReference type="SUPFAM" id="SSF53756">
    <property type="entry name" value="UDP-Glycosyltransferase/glycogen phosphorylase"/>
    <property type="match status" value="1"/>
</dbReference>
<reference evidence="1 2" key="2">
    <citation type="journal article" date="2017" name="Nature">
        <title>The Apostasia genome and the evolution of orchids.</title>
        <authorList>
            <person name="Zhang G.Q."/>
            <person name="Liu K.W."/>
            <person name="Li Z."/>
            <person name="Lohaus R."/>
            <person name="Hsiao Y.Y."/>
            <person name="Niu S.C."/>
            <person name="Wang J.Y."/>
            <person name="Lin Y.C."/>
            <person name="Xu Q."/>
            <person name="Chen L.J."/>
            <person name="Yoshida K."/>
            <person name="Fujiwara S."/>
            <person name="Wang Z.W."/>
            <person name="Zhang Y.Q."/>
            <person name="Mitsuda N."/>
            <person name="Wang M."/>
            <person name="Liu G.H."/>
            <person name="Pecoraro L."/>
            <person name="Huang H.X."/>
            <person name="Xiao X.J."/>
            <person name="Lin M."/>
            <person name="Wu X.Y."/>
            <person name="Wu W.L."/>
            <person name="Chen Y.Y."/>
            <person name="Chang S.B."/>
            <person name="Sakamoto S."/>
            <person name="Ohme-Takagi M."/>
            <person name="Yagi M."/>
            <person name="Zeng S.J."/>
            <person name="Shen C.Y."/>
            <person name="Yeh C.M."/>
            <person name="Luo Y.B."/>
            <person name="Tsai W.C."/>
            <person name="Van de Peer Y."/>
            <person name="Liu Z.J."/>
        </authorList>
    </citation>
    <scope>NUCLEOTIDE SEQUENCE [LARGE SCALE GENOMIC DNA]</scope>
    <source>
        <tissue evidence="1">The whole plant</tissue>
    </source>
</reference>
<dbReference type="GO" id="GO:1901135">
    <property type="term" value="P:carbohydrate derivative metabolic process"/>
    <property type="evidence" value="ECO:0007669"/>
    <property type="project" value="UniProtKB-ARBA"/>
</dbReference>
<dbReference type="Gene3D" id="3.40.50.2000">
    <property type="entry name" value="Glycogen Phosphorylase B"/>
    <property type="match status" value="1"/>
</dbReference>
<proteinExistence type="predicted"/>
<dbReference type="AlphaFoldDB" id="A0A2I0VNP7"/>
<dbReference type="GO" id="GO:0008194">
    <property type="term" value="F:UDP-glycosyltransferase activity"/>
    <property type="evidence" value="ECO:0007669"/>
    <property type="project" value="UniProtKB-ARBA"/>
</dbReference>
<gene>
    <name evidence="1" type="primary">UGAT</name>
    <name evidence="1" type="ORF">MA16_Dca004654</name>
</gene>
<organism evidence="1 2">
    <name type="scientific">Dendrobium catenatum</name>
    <dbReference type="NCBI Taxonomy" id="906689"/>
    <lineage>
        <taxon>Eukaryota</taxon>
        <taxon>Viridiplantae</taxon>
        <taxon>Streptophyta</taxon>
        <taxon>Embryophyta</taxon>
        <taxon>Tracheophyta</taxon>
        <taxon>Spermatophyta</taxon>
        <taxon>Magnoliopsida</taxon>
        <taxon>Liliopsida</taxon>
        <taxon>Asparagales</taxon>
        <taxon>Orchidaceae</taxon>
        <taxon>Epidendroideae</taxon>
        <taxon>Malaxideae</taxon>
        <taxon>Dendrobiinae</taxon>
        <taxon>Dendrobium</taxon>
    </lineage>
</organism>
<keyword evidence="2" id="KW-1185">Reference proteome</keyword>
<sequence length="98" mass="11038">MIVIPLQLDQQLNTELMVELGVVVNVEREEDGGFRGEEVARCIREVVVGEEGEGVRRKAKEVARIMGCKEDKEIMVLKEKIEGLVMEIENKNGTVQLN</sequence>
<accession>A0A2I0VNP7</accession>
<keyword evidence="1" id="KW-0808">Transferase</keyword>
<reference evidence="1 2" key="1">
    <citation type="journal article" date="2016" name="Sci. Rep.">
        <title>The Dendrobium catenatum Lindl. genome sequence provides insights into polysaccharide synthase, floral development and adaptive evolution.</title>
        <authorList>
            <person name="Zhang G.Q."/>
            <person name="Xu Q."/>
            <person name="Bian C."/>
            <person name="Tsai W.C."/>
            <person name="Yeh C.M."/>
            <person name="Liu K.W."/>
            <person name="Yoshida K."/>
            <person name="Zhang L.S."/>
            <person name="Chang S.B."/>
            <person name="Chen F."/>
            <person name="Shi Y."/>
            <person name="Su Y.Y."/>
            <person name="Zhang Y.Q."/>
            <person name="Chen L.J."/>
            <person name="Yin Y."/>
            <person name="Lin M."/>
            <person name="Huang H."/>
            <person name="Deng H."/>
            <person name="Wang Z.W."/>
            <person name="Zhu S.L."/>
            <person name="Zhao X."/>
            <person name="Deng C."/>
            <person name="Niu S.C."/>
            <person name="Huang J."/>
            <person name="Wang M."/>
            <person name="Liu G.H."/>
            <person name="Yang H.J."/>
            <person name="Xiao X.J."/>
            <person name="Hsiao Y.Y."/>
            <person name="Wu W.L."/>
            <person name="Chen Y.Y."/>
            <person name="Mitsuda N."/>
            <person name="Ohme-Takagi M."/>
            <person name="Luo Y.B."/>
            <person name="Van de Peer Y."/>
            <person name="Liu Z.J."/>
        </authorList>
    </citation>
    <scope>NUCLEOTIDE SEQUENCE [LARGE SCALE GENOMIC DNA]</scope>
    <source>
        <tissue evidence="1">The whole plant</tissue>
    </source>
</reference>
<evidence type="ECO:0000313" key="1">
    <source>
        <dbReference type="EMBL" id="PKU65039.1"/>
    </source>
</evidence>
<dbReference type="EMBL" id="KZ503378">
    <property type="protein sequence ID" value="PKU65039.1"/>
    <property type="molecule type" value="Genomic_DNA"/>
</dbReference>
<dbReference type="PANTHER" id="PTHR48044:SF29">
    <property type="entry name" value="GLYCOSYLTRANSFERASE"/>
    <property type="match status" value="1"/>
</dbReference>
<protein>
    <submittedName>
        <fullName evidence="1">Cyanidin-3-O-glucoside 2-O-glucuronosyltransferase</fullName>
    </submittedName>
</protein>
<evidence type="ECO:0000313" key="2">
    <source>
        <dbReference type="Proteomes" id="UP000233837"/>
    </source>
</evidence>